<evidence type="ECO:0000256" key="5">
    <source>
        <dbReference type="ARBA" id="ARBA00022692"/>
    </source>
</evidence>
<reference evidence="10 11" key="1">
    <citation type="journal article" date="2021" name="Int. J. Syst. Evol. Microbiol.">
        <title>Classification of three corynebacterial strains isolated from a small paddock in North Rhine-Westphalia: proposal of &lt;i&gt;Corynebacterium kalinowskii&lt;/i&gt; sp. nov., &lt;i&gt;Corynebacterium comes&lt;/i&gt; sp. nov. and &lt;i&gt;Corynebacterium occultum&lt;/i&gt; sp. nov.</title>
        <authorList>
            <person name="Schaffert L."/>
            <person name="Ruwe M."/>
            <person name="Milse J."/>
            <person name="Hanuschka K."/>
            <person name="Ortseifen V."/>
            <person name="Droste J."/>
            <person name="Brandt D."/>
            <person name="Schl L."/>
            <person name="Kutter Y."/>
            <person name="Vinke S."/>
            <person name="Vieh P."/>
            <person name="Jacob L."/>
            <person name="L N.C."/>
            <person name="Schulte-Berndt E."/>
            <person name="Hain C."/>
            <person name="Linder M."/>
            <person name="Schmidt P."/>
            <person name="Wollenschl L."/>
            <person name="Luttermann T."/>
            <person name="Thieme E."/>
            <person name="Hassa J."/>
            <person name="Haak M."/>
            <person name="Wittchen M."/>
            <person name="Mentz A."/>
            <person name="Persicke M."/>
            <person name="Busche T."/>
            <person name="R C."/>
        </authorList>
    </citation>
    <scope>NUCLEOTIDE SEQUENCE [LARGE SCALE GENOMIC DNA]</scope>
    <source>
        <strain evidence="10 11">2019</strain>
    </source>
</reference>
<name>A0A6B8VW26_9CORY</name>
<feature type="transmembrane region" description="Helical" evidence="8">
    <location>
        <begin position="69"/>
        <end position="90"/>
    </location>
</feature>
<dbReference type="Pfam" id="PF07690">
    <property type="entry name" value="MFS_1"/>
    <property type="match status" value="1"/>
</dbReference>
<dbReference type="Gene3D" id="1.20.1250.20">
    <property type="entry name" value="MFS general substrate transporter like domains"/>
    <property type="match status" value="1"/>
</dbReference>
<keyword evidence="4" id="KW-1003">Cell membrane</keyword>
<dbReference type="PANTHER" id="PTHR42718:SF9">
    <property type="entry name" value="MAJOR FACILITATOR SUPERFAMILY MULTIDRUG TRANSPORTER MFSC"/>
    <property type="match status" value="1"/>
</dbReference>
<gene>
    <name evidence="10" type="primary">emrY</name>
    <name evidence="10" type="ORF">CETAM_11560</name>
</gene>
<dbReference type="GO" id="GO:0022857">
    <property type="term" value="F:transmembrane transporter activity"/>
    <property type="evidence" value="ECO:0007669"/>
    <property type="project" value="InterPro"/>
</dbReference>
<evidence type="ECO:0000256" key="7">
    <source>
        <dbReference type="ARBA" id="ARBA00023136"/>
    </source>
</evidence>
<feature type="transmembrane region" description="Helical" evidence="8">
    <location>
        <begin position="183"/>
        <end position="204"/>
    </location>
</feature>
<keyword evidence="11" id="KW-1185">Reference proteome</keyword>
<keyword evidence="7 8" id="KW-0472">Membrane</keyword>
<evidence type="ECO:0000313" key="10">
    <source>
        <dbReference type="EMBL" id="QGU05544.1"/>
    </source>
</evidence>
<feature type="domain" description="Major facilitator superfamily (MFS) profile" evidence="9">
    <location>
        <begin position="31"/>
        <end position="479"/>
    </location>
</feature>
<accession>A0A6B8VW26</accession>
<evidence type="ECO:0000256" key="4">
    <source>
        <dbReference type="ARBA" id="ARBA00022475"/>
    </source>
</evidence>
<dbReference type="InterPro" id="IPR011701">
    <property type="entry name" value="MFS"/>
</dbReference>
<proteinExistence type="inferred from homology"/>
<dbReference type="InterPro" id="IPR020846">
    <property type="entry name" value="MFS_dom"/>
</dbReference>
<feature type="transmembrane region" description="Helical" evidence="8">
    <location>
        <begin position="154"/>
        <end position="177"/>
    </location>
</feature>
<dbReference type="Gene3D" id="1.20.1720.10">
    <property type="entry name" value="Multidrug resistance protein D"/>
    <property type="match status" value="1"/>
</dbReference>
<keyword evidence="3" id="KW-0813">Transport</keyword>
<feature type="transmembrane region" description="Helical" evidence="8">
    <location>
        <begin position="281"/>
        <end position="306"/>
    </location>
</feature>
<feature type="transmembrane region" description="Helical" evidence="8">
    <location>
        <begin position="312"/>
        <end position="335"/>
    </location>
</feature>
<dbReference type="GO" id="GO:0005886">
    <property type="term" value="C:plasma membrane"/>
    <property type="evidence" value="ECO:0007669"/>
    <property type="project" value="UniProtKB-SubCell"/>
</dbReference>
<feature type="transmembrane region" description="Helical" evidence="8">
    <location>
        <begin position="216"/>
        <end position="236"/>
    </location>
</feature>
<dbReference type="CDD" id="cd17503">
    <property type="entry name" value="MFS_LmrB_MDR_like"/>
    <property type="match status" value="1"/>
</dbReference>
<dbReference type="EMBL" id="CP046453">
    <property type="protein sequence ID" value="QGU05544.1"/>
    <property type="molecule type" value="Genomic_DNA"/>
</dbReference>
<dbReference type="PRINTS" id="PR01036">
    <property type="entry name" value="TCRTETB"/>
</dbReference>
<protein>
    <submittedName>
        <fullName evidence="10">Multidrug resistance protein EmrY</fullName>
    </submittedName>
</protein>
<evidence type="ECO:0000313" key="11">
    <source>
        <dbReference type="Proteomes" id="UP000425178"/>
    </source>
</evidence>
<evidence type="ECO:0000256" key="8">
    <source>
        <dbReference type="SAM" id="Phobius"/>
    </source>
</evidence>
<feature type="transmembrane region" description="Helical" evidence="8">
    <location>
        <begin position="347"/>
        <end position="367"/>
    </location>
</feature>
<dbReference type="SUPFAM" id="SSF103473">
    <property type="entry name" value="MFS general substrate transporter"/>
    <property type="match status" value="1"/>
</dbReference>
<feature type="transmembrane region" description="Helical" evidence="8">
    <location>
        <begin position="126"/>
        <end position="147"/>
    </location>
</feature>
<keyword evidence="6 8" id="KW-1133">Transmembrane helix</keyword>
<organism evidence="10 11">
    <name type="scientific">Corynebacterium comes</name>
    <dbReference type="NCBI Taxonomy" id="2675218"/>
    <lineage>
        <taxon>Bacteria</taxon>
        <taxon>Bacillati</taxon>
        <taxon>Actinomycetota</taxon>
        <taxon>Actinomycetes</taxon>
        <taxon>Mycobacteriales</taxon>
        <taxon>Corynebacteriaceae</taxon>
        <taxon>Corynebacterium</taxon>
    </lineage>
</organism>
<dbReference type="NCBIfam" id="TIGR00711">
    <property type="entry name" value="efflux_EmrB"/>
    <property type="match status" value="1"/>
</dbReference>
<evidence type="ECO:0000256" key="1">
    <source>
        <dbReference type="ARBA" id="ARBA00004651"/>
    </source>
</evidence>
<dbReference type="PANTHER" id="PTHR42718">
    <property type="entry name" value="MAJOR FACILITATOR SUPERFAMILY MULTIDRUG TRANSPORTER MFSC"/>
    <property type="match status" value="1"/>
</dbReference>
<dbReference type="Proteomes" id="UP000425178">
    <property type="component" value="Chromosome"/>
</dbReference>
<evidence type="ECO:0000256" key="2">
    <source>
        <dbReference type="ARBA" id="ARBA00008537"/>
    </source>
</evidence>
<feature type="transmembrane region" description="Helical" evidence="8">
    <location>
        <begin position="410"/>
        <end position="433"/>
    </location>
</feature>
<comment type="subcellular location">
    <subcellularLocation>
        <location evidence="1">Cell membrane</location>
        <topology evidence="1">Multi-pass membrane protein</topology>
    </subcellularLocation>
</comment>
<feature type="transmembrane region" description="Helical" evidence="8">
    <location>
        <begin position="453"/>
        <end position="474"/>
    </location>
</feature>
<evidence type="ECO:0000259" key="9">
    <source>
        <dbReference type="PROSITE" id="PS50850"/>
    </source>
</evidence>
<evidence type="ECO:0000256" key="6">
    <source>
        <dbReference type="ARBA" id="ARBA00022989"/>
    </source>
</evidence>
<feature type="transmembrane region" description="Helical" evidence="8">
    <location>
        <begin position="30"/>
        <end position="57"/>
    </location>
</feature>
<comment type="similarity">
    <text evidence="2">Belongs to the major facilitator superfamily. EmrB family.</text>
</comment>
<keyword evidence="5 8" id="KW-0812">Transmembrane</keyword>
<feature type="transmembrane region" description="Helical" evidence="8">
    <location>
        <begin position="97"/>
        <end position="120"/>
    </location>
</feature>
<dbReference type="AlphaFoldDB" id="A0A6B8VW26"/>
<evidence type="ECO:0000256" key="3">
    <source>
        <dbReference type="ARBA" id="ARBA00022448"/>
    </source>
</evidence>
<dbReference type="PROSITE" id="PS50850">
    <property type="entry name" value="MFS"/>
    <property type="match status" value="1"/>
</dbReference>
<dbReference type="InterPro" id="IPR036259">
    <property type="entry name" value="MFS_trans_sf"/>
</dbReference>
<sequence>MNIFVQGPPEGFSLSSTKNTAPGLSAEVKVILTVLVGSALVMFLNETILSVALPSIMADFDIPATTAQWLTTGFMLTMAVVIPMTGWVLQRFSTKQVFLAAVTSFLVGTLVAAAAPTFGILLAGRIVQAVGTALIMPLLMTVALTVVPANRRGSIMGIISIVMSVAPALGPTVSGFILNRFTWHWLFWLVVPLIVIALLLGGFFIRNIGDTNRAPFDPPSVVLAALAFGGLVYALSTLGTNLQMALVVAVIGVLALVAFVWRQLRLEIPLLDLRPFTIRNYTVSVVVALLVMGTLLGVIMVLPIYLQTGLGISALVTGLMLMPGGLASGLLAPFIGRLYDSVGPRPLLIPGALLLTGGVWAMTRLGIHSTVAEVVTMHIVFSLGLALMMTPLMTTALGSLPSRLYGHGSAILNTLQQLAGATGTAVLIAALSFGTQASRDRGVGLSQATADGAHTAFVVAGVMAILVLVASPFVTKVAEEQQEEGQAA</sequence>
<dbReference type="InterPro" id="IPR004638">
    <property type="entry name" value="EmrB-like"/>
</dbReference>
<feature type="transmembrane region" description="Helical" evidence="8">
    <location>
        <begin position="242"/>
        <end position="261"/>
    </location>
</feature>
<feature type="transmembrane region" description="Helical" evidence="8">
    <location>
        <begin position="379"/>
        <end position="398"/>
    </location>
</feature>
<dbReference type="KEGG" id="ccoe:CETAM_11560"/>